<sequence>MREIVDALPALLHASLLLFFGGMTVFFWSLDIGISVCLLVIAICVTGFYGSTLLLSWWHITCPFYLPWFKHIHATFDRALRLCHIAIDKHRSLLHQLRTATPSHDANVLIWLTAVSPIQEVNGVGLHAIGACVPTSSILSVLLAIRDREFWRIIEDQLSAMFDSGHSEMMLYTLTHKELPTWTALNAEAPLPARAYDYLRTCHAIATLTELHSRAPGLAFVTSRADGTLRMPLLDTVCSRTQSLRIVAHGAGLIFMVKGMMIRDMVLADGLTSLNLQRFLTAVEEGLERQNWNVHAVHVQQVMELLCKTKVSQWEDTPVRLMVGLRLFSWSVIQGRSDQVIKMELFLLIQLCLLVKQQRGDTNPGPLSLLTVQLRVNPGRVVMIHAMELFSHLLMRSSDYGLTQPSVELALRMLRTACERFEAPTLGEKISAPQLAEFVGDPRFLSFEPEKESPAWSVDQLLPLMRVLNWSRTLEPSAPLLSGSGLVNLTTAILQNGPAAVPICCIPELVKLSDLSRASVLAFLTAFYEGTPLWSRLCGDVFRVVEVFETVDRSELPPELQRGLKLAEKFKYPMELELLSITLQIGVLLGRALSKCDDEDRALELGHVLFSVDFISPVLRRVTLENLQSYRPIVCDAPIEDIVGELLINVLGKYAPGRWAMIRDALVETVSDEIRGAANVELMIAQVDHDVQLVSDSE</sequence>
<dbReference type="EMBL" id="KV426521">
    <property type="protein sequence ID" value="KZV80114.1"/>
    <property type="molecule type" value="Genomic_DNA"/>
</dbReference>
<proteinExistence type="predicted"/>
<keyword evidence="1" id="KW-1133">Transmembrane helix</keyword>
<reference evidence="2 3" key="1">
    <citation type="journal article" date="2016" name="Mol. Biol. Evol.">
        <title>Comparative Genomics of Early-Diverging Mushroom-Forming Fungi Provides Insights into the Origins of Lignocellulose Decay Capabilities.</title>
        <authorList>
            <person name="Nagy L.G."/>
            <person name="Riley R."/>
            <person name="Tritt A."/>
            <person name="Adam C."/>
            <person name="Daum C."/>
            <person name="Floudas D."/>
            <person name="Sun H."/>
            <person name="Yadav J.S."/>
            <person name="Pangilinan J."/>
            <person name="Larsson K.H."/>
            <person name="Matsuura K."/>
            <person name="Barry K."/>
            <person name="Labutti K."/>
            <person name="Kuo R."/>
            <person name="Ohm R.A."/>
            <person name="Bhattacharya S.S."/>
            <person name="Shirouzu T."/>
            <person name="Yoshinaga Y."/>
            <person name="Martin F.M."/>
            <person name="Grigoriev I.V."/>
            <person name="Hibbett D.S."/>
        </authorList>
    </citation>
    <scope>NUCLEOTIDE SEQUENCE [LARGE SCALE GENOMIC DNA]</scope>
    <source>
        <strain evidence="2 3">HHB12029</strain>
    </source>
</reference>
<keyword evidence="1" id="KW-0812">Transmembrane</keyword>
<keyword evidence="3" id="KW-1185">Reference proteome</keyword>
<dbReference type="Proteomes" id="UP000077266">
    <property type="component" value="Unassembled WGS sequence"/>
</dbReference>
<organism evidence="2 3">
    <name type="scientific">Exidia glandulosa HHB12029</name>
    <dbReference type="NCBI Taxonomy" id="1314781"/>
    <lineage>
        <taxon>Eukaryota</taxon>
        <taxon>Fungi</taxon>
        <taxon>Dikarya</taxon>
        <taxon>Basidiomycota</taxon>
        <taxon>Agaricomycotina</taxon>
        <taxon>Agaricomycetes</taxon>
        <taxon>Auriculariales</taxon>
        <taxon>Exidiaceae</taxon>
        <taxon>Exidia</taxon>
    </lineage>
</organism>
<dbReference type="InParanoid" id="A0A165B9A3"/>
<protein>
    <submittedName>
        <fullName evidence="2">Uncharacterized protein</fullName>
    </submittedName>
</protein>
<evidence type="ECO:0000256" key="1">
    <source>
        <dbReference type="SAM" id="Phobius"/>
    </source>
</evidence>
<feature type="transmembrane region" description="Helical" evidence="1">
    <location>
        <begin position="12"/>
        <end position="30"/>
    </location>
</feature>
<feature type="transmembrane region" description="Helical" evidence="1">
    <location>
        <begin position="37"/>
        <end position="60"/>
    </location>
</feature>
<gene>
    <name evidence="2" type="ORF">EXIGLDRAFT_781412</name>
</gene>
<accession>A0A165B9A3</accession>
<dbReference type="AlphaFoldDB" id="A0A165B9A3"/>
<evidence type="ECO:0000313" key="3">
    <source>
        <dbReference type="Proteomes" id="UP000077266"/>
    </source>
</evidence>
<name>A0A165B9A3_EXIGL</name>
<keyword evidence="1" id="KW-0472">Membrane</keyword>
<evidence type="ECO:0000313" key="2">
    <source>
        <dbReference type="EMBL" id="KZV80114.1"/>
    </source>
</evidence>